<gene>
    <name evidence="5" type="ORF">HW556_08325</name>
</gene>
<dbReference type="EMBL" id="JABKAV010000017">
    <property type="protein sequence ID" value="NVO84887.1"/>
    <property type="molecule type" value="Genomic_DNA"/>
</dbReference>
<dbReference type="InterPro" id="IPR002104">
    <property type="entry name" value="Integrase_catalytic"/>
</dbReference>
<comment type="similarity">
    <text evidence="1">Belongs to the 'phage' integrase family.</text>
</comment>
<dbReference type="PANTHER" id="PTHR30349">
    <property type="entry name" value="PHAGE INTEGRASE-RELATED"/>
    <property type="match status" value="1"/>
</dbReference>
<evidence type="ECO:0000313" key="6">
    <source>
        <dbReference type="Proteomes" id="UP000626554"/>
    </source>
</evidence>
<dbReference type="Gene3D" id="1.10.443.10">
    <property type="entry name" value="Intergrase catalytic core"/>
    <property type="match status" value="1"/>
</dbReference>
<name>A0ABX2Q3N0_9BACT</name>
<evidence type="ECO:0000256" key="2">
    <source>
        <dbReference type="ARBA" id="ARBA00023125"/>
    </source>
</evidence>
<dbReference type="Pfam" id="PF17293">
    <property type="entry name" value="Arm-DNA-bind_5"/>
    <property type="match status" value="1"/>
</dbReference>
<dbReference type="InterPro" id="IPR013762">
    <property type="entry name" value="Integrase-like_cat_sf"/>
</dbReference>
<dbReference type="InterPro" id="IPR025269">
    <property type="entry name" value="SAM-like_dom"/>
</dbReference>
<accession>A0ABX2Q3N0</accession>
<proteinExistence type="inferred from homology"/>
<organism evidence="5 6">
    <name type="scientific">Hymenobacter terrestris</name>
    <dbReference type="NCBI Taxonomy" id="2748310"/>
    <lineage>
        <taxon>Bacteria</taxon>
        <taxon>Pseudomonadati</taxon>
        <taxon>Bacteroidota</taxon>
        <taxon>Cytophagia</taxon>
        <taxon>Cytophagales</taxon>
        <taxon>Hymenobacteraceae</taxon>
        <taxon>Hymenobacter</taxon>
    </lineage>
</organism>
<dbReference type="Gene3D" id="1.10.150.130">
    <property type="match status" value="1"/>
</dbReference>
<dbReference type="SUPFAM" id="SSF56349">
    <property type="entry name" value="DNA breaking-rejoining enzymes"/>
    <property type="match status" value="1"/>
</dbReference>
<dbReference type="PANTHER" id="PTHR30349:SF64">
    <property type="entry name" value="PROPHAGE INTEGRASE INTD-RELATED"/>
    <property type="match status" value="1"/>
</dbReference>
<comment type="caution">
    <text evidence="5">The sequence shown here is derived from an EMBL/GenBank/DDBJ whole genome shotgun (WGS) entry which is preliminary data.</text>
</comment>
<dbReference type="RefSeq" id="WP_176899564.1">
    <property type="nucleotide sequence ID" value="NZ_JABKAV010000017.1"/>
</dbReference>
<evidence type="ECO:0000256" key="3">
    <source>
        <dbReference type="ARBA" id="ARBA00023172"/>
    </source>
</evidence>
<dbReference type="InterPro" id="IPR010998">
    <property type="entry name" value="Integrase_recombinase_N"/>
</dbReference>
<sequence>MARVHIREKALKDGRASLRLDYYINGERRIDTLNIHVVPADKKSREHNKKNAYQEAYLKAEYLRNKMEQRLIMEEHDLPAKVDKKASFIEYYDKLASTRNHVWQQSVRKHLMAFTKGRLNFGNVTEEWLNRFQEYLQERVKDVTVCTYMGVITTCLNSAVRDKLIVVNPAHNVIKVRGQEESPRYLSDDKLERLREVDSELPAWFTDAFWFSCYTGLRLSDVETLTWAEILGNINQEGITVYKIEKRQVKTNSIVRVPIGKKAQEILLRQQFSTAAYSEERVFSLKSRTTMKRYIERWGKLAKVKFTYHSSRHTFGTKLQSAGVDINTTSKLMGHKSLGMTMRYAQVVNRTGEEAMRKLDRYL</sequence>
<dbReference type="Pfam" id="PF00589">
    <property type="entry name" value="Phage_integrase"/>
    <property type="match status" value="1"/>
</dbReference>
<dbReference type="InterPro" id="IPR035386">
    <property type="entry name" value="Arm-DNA-bind_5"/>
</dbReference>
<evidence type="ECO:0000259" key="4">
    <source>
        <dbReference type="PROSITE" id="PS51898"/>
    </source>
</evidence>
<protein>
    <submittedName>
        <fullName evidence="5">Site-specific integrase</fullName>
    </submittedName>
</protein>
<keyword evidence="3" id="KW-0233">DNA recombination</keyword>
<keyword evidence="6" id="KW-1185">Reference proteome</keyword>
<dbReference type="Pfam" id="PF13102">
    <property type="entry name" value="Phage_int_SAM_5"/>
    <property type="match status" value="1"/>
</dbReference>
<keyword evidence="2" id="KW-0238">DNA-binding</keyword>
<dbReference type="PROSITE" id="PS51898">
    <property type="entry name" value="TYR_RECOMBINASE"/>
    <property type="match status" value="1"/>
</dbReference>
<dbReference type="CDD" id="cd01185">
    <property type="entry name" value="INTN1_C_like"/>
    <property type="match status" value="1"/>
</dbReference>
<evidence type="ECO:0000256" key="1">
    <source>
        <dbReference type="ARBA" id="ARBA00008857"/>
    </source>
</evidence>
<dbReference type="InterPro" id="IPR011010">
    <property type="entry name" value="DNA_brk_join_enz"/>
</dbReference>
<reference evidence="5 6" key="1">
    <citation type="submission" date="2020-05" db="EMBL/GenBank/DDBJ databases">
        <title>Hymenobacter terrestris sp. nov. and Hymenobacter lapidiphilus sp. nov., isolated from regoliths in Antarctica.</title>
        <authorList>
            <person name="Sedlacek I."/>
            <person name="Pantucek R."/>
            <person name="Zeman M."/>
            <person name="Holochova P."/>
            <person name="Kralova S."/>
            <person name="Stankova E."/>
            <person name="Sedo O."/>
            <person name="Micenkova L."/>
            <person name="Svec P."/>
            <person name="Gupta V."/>
            <person name="Sood U."/>
            <person name="Korpole U.S."/>
            <person name="Lal R."/>
        </authorList>
    </citation>
    <scope>NUCLEOTIDE SEQUENCE [LARGE SCALE GENOMIC DNA]</scope>
    <source>
        <strain evidence="5 6">P5252</strain>
    </source>
</reference>
<evidence type="ECO:0000313" key="5">
    <source>
        <dbReference type="EMBL" id="NVO84887.1"/>
    </source>
</evidence>
<feature type="domain" description="Tyr recombinase" evidence="4">
    <location>
        <begin position="181"/>
        <end position="357"/>
    </location>
</feature>
<dbReference type="InterPro" id="IPR050090">
    <property type="entry name" value="Tyrosine_recombinase_XerCD"/>
</dbReference>
<dbReference type="Proteomes" id="UP000626554">
    <property type="component" value="Unassembled WGS sequence"/>
</dbReference>